<evidence type="ECO:0000256" key="1">
    <source>
        <dbReference type="ARBA" id="ARBA00004193"/>
    </source>
</evidence>
<evidence type="ECO:0000256" key="11">
    <source>
        <dbReference type="ARBA" id="ARBA00062515"/>
    </source>
</evidence>
<dbReference type="InterPro" id="IPR005950">
    <property type="entry name" value="ModA"/>
</dbReference>
<dbReference type="PROSITE" id="PS51257">
    <property type="entry name" value="PROKAR_LIPOPROTEIN"/>
    <property type="match status" value="1"/>
</dbReference>
<feature type="signal peptide" evidence="16">
    <location>
        <begin position="1"/>
        <end position="25"/>
    </location>
</feature>
<accession>A0A1H0SPS8</accession>
<dbReference type="AlphaFoldDB" id="A0A1H0SPS8"/>
<keyword evidence="4" id="KW-1003">Cell membrane</keyword>
<comment type="subcellular location">
    <subcellularLocation>
        <location evidence="1">Cell membrane</location>
        <topology evidence="1">Lipid-anchor</topology>
    </subcellularLocation>
</comment>
<dbReference type="NCBIfam" id="TIGR01256">
    <property type="entry name" value="modA"/>
    <property type="match status" value="1"/>
</dbReference>
<evidence type="ECO:0000256" key="6">
    <source>
        <dbReference type="ARBA" id="ARBA00022723"/>
    </source>
</evidence>
<dbReference type="CDD" id="cd13538">
    <property type="entry name" value="PBP2_ModA_like_1"/>
    <property type="match status" value="1"/>
</dbReference>
<feature type="compositionally biased region" description="Gly residues" evidence="15">
    <location>
        <begin position="38"/>
        <end position="48"/>
    </location>
</feature>
<dbReference type="OrthoDB" id="9785015at2"/>
<dbReference type="GO" id="GO:0030973">
    <property type="term" value="F:molybdate ion binding"/>
    <property type="evidence" value="ECO:0007669"/>
    <property type="project" value="TreeGrafter"/>
</dbReference>
<evidence type="ECO:0000256" key="2">
    <source>
        <dbReference type="ARBA" id="ARBA00009175"/>
    </source>
</evidence>
<evidence type="ECO:0000256" key="9">
    <source>
        <dbReference type="ARBA" id="ARBA00023245"/>
    </source>
</evidence>
<evidence type="ECO:0000256" key="7">
    <source>
        <dbReference type="ARBA" id="ARBA00022729"/>
    </source>
</evidence>
<proteinExistence type="inferred from homology"/>
<feature type="region of interest" description="Disordered" evidence="15">
    <location>
        <begin position="29"/>
        <end position="48"/>
    </location>
</feature>
<dbReference type="FunFam" id="3.40.190.10:FF:000030">
    <property type="entry name" value="Molybdate ABC transporter substrate-binding protein"/>
    <property type="match status" value="1"/>
</dbReference>
<feature type="binding site" evidence="14">
    <location>
        <position position="63"/>
    </location>
    <ligand>
        <name>molybdate</name>
        <dbReference type="ChEBI" id="CHEBI:36264"/>
    </ligand>
</feature>
<keyword evidence="9" id="KW-0826">Tungsten</keyword>
<feature type="binding site" evidence="14">
    <location>
        <position position="91"/>
    </location>
    <ligand>
        <name>molybdate</name>
        <dbReference type="ChEBI" id="CHEBI:36264"/>
    </ligand>
</feature>
<dbReference type="Pfam" id="PF13531">
    <property type="entry name" value="SBP_bac_11"/>
    <property type="match status" value="1"/>
</dbReference>
<dbReference type="STRING" id="443156.SAMN04489867_2457"/>
<keyword evidence="8" id="KW-0472">Membrane</keyword>
<dbReference type="PANTHER" id="PTHR30632">
    <property type="entry name" value="MOLYBDATE-BINDING PERIPLASMIC PROTEIN"/>
    <property type="match status" value="1"/>
</dbReference>
<evidence type="ECO:0000313" key="18">
    <source>
        <dbReference type="Proteomes" id="UP000199077"/>
    </source>
</evidence>
<evidence type="ECO:0000256" key="15">
    <source>
        <dbReference type="SAM" id="MobiDB-lite"/>
    </source>
</evidence>
<dbReference type="EMBL" id="LT629711">
    <property type="protein sequence ID" value="SDP43761.1"/>
    <property type="molecule type" value="Genomic_DNA"/>
</dbReference>
<evidence type="ECO:0000313" key="17">
    <source>
        <dbReference type="EMBL" id="SDP43761.1"/>
    </source>
</evidence>
<evidence type="ECO:0000256" key="13">
    <source>
        <dbReference type="ARBA" id="ARBA00078141"/>
    </source>
</evidence>
<organism evidence="17 18">
    <name type="scientific">Pedococcus dokdonensis</name>
    <dbReference type="NCBI Taxonomy" id="443156"/>
    <lineage>
        <taxon>Bacteria</taxon>
        <taxon>Bacillati</taxon>
        <taxon>Actinomycetota</taxon>
        <taxon>Actinomycetes</taxon>
        <taxon>Micrococcales</taxon>
        <taxon>Intrasporangiaceae</taxon>
        <taxon>Pedococcus</taxon>
    </lineage>
</organism>
<keyword evidence="18" id="KW-1185">Reference proteome</keyword>
<comment type="similarity">
    <text evidence="2">Belongs to the bacterial solute-binding protein ModA family.</text>
</comment>
<dbReference type="GO" id="GO:0015689">
    <property type="term" value="P:molybdate ion transport"/>
    <property type="evidence" value="ECO:0007669"/>
    <property type="project" value="InterPro"/>
</dbReference>
<keyword evidence="5 14" id="KW-0500">Molybdenum</keyword>
<evidence type="ECO:0000256" key="16">
    <source>
        <dbReference type="SAM" id="SignalP"/>
    </source>
</evidence>
<name>A0A1H0SPS8_9MICO</name>
<keyword evidence="3" id="KW-0813">Transport</keyword>
<protein>
    <recommendedName>
        <fullName evidence="12">Molybdate-binding protein ModA</fullName>
    </recommendedName>
    <alternativeName>
        <fullName evidence="13">Molybdate/tungstate-binding protein ModA</fullName>
    </alternativeName>
</protein>
<feature type="binding site" evidence="14">
    <location>
        <position position="194"/>
    </location>
    <ligand>
        <name>molybdate</name>
        <dbReference type="ChEBI" id="CHEBI:36264"/>
    </ligand>
</feature>
<dbReference type="InterPro" id="IPR050682">
    <property type="entry name" value="ModA/WtpA"/>
</dbReference>
<evidence type="ECO:0000256" key="3">
    <source>
        <dbReference type="ARBA" id="ARBA00022448"/>
    </source>
</evidence>
<dbReference type="Gene3D" id="3.40.190.10">
    <property type="entry name" value="Periplasmic binding protein-like II"/>
    <property type="match status" value="2"/>
</dbReference>
<dbReference type="GO" id="GO:0046872">
    <property type="term" value="F:metal ion binding"/>
    <property type="evidence" value="ECO:0007669"/>
    <property type="project" value="UniProtKB-KW"/>
</dbReference>
<evidence type="ECO:0000256" key="14">
    <source>
        <dbReference type="PIRSR" id="PIRSR004846-1"/>
    </source>
</evidence>
<dbReference type="SUPFAM" id="SSF53850">
    <property type="entry name" value="Periplasmic binding protein-like II"/>
    <property type="match status" value="1"/>
</dbReference>
<evidence type="ECO:0000256" key="5">
    <source>
        <dbReference type="ARBA" id="ARBA00022505"/>
    </source>
</evidence>
<evidence type="ECO:0000256" key="10">
    <source>
        <dbReference type="ARBA" id="ARBA00056002"/>
    </source>
</evidence>
<gene>
    <name evidence="17" type="ORF">SAMN04489867_2457</name>
</gene>
<feature type="chain" id="PRO_5039023634" description="Molybdate-binding protein ModA" evidence="16">
    <location>
        <begin position="26"/>
        <end position="276"/>
    </location>
</feature>
<reference evidence="18" key="1">
    <citation type="submission" date="2016-10" db="EMBL/GenBank/DDBJ databases">
        <authorList>
            <person name="Varghese N."/>
            <person name="Submissions S."/>
        </authorList>
    </citation>
    <scope>NUCLEOTIDE SEQUENCE [LARGE SCALE GENOMIC DNA]</scope>
    <source>
        <strain evidence="18">DSM 22329</strain>
    </source>
</reference>
<keyword evidence="6 14" id="KW-0479">Metal-binding</keyword>
<sequence>MTILSHRALRSLGLPAGLALLLTTAACGSGSSDDESPQGGGSSSTLSGGGELTGTVTVFAAASLKKTFTEIGAEFEKAHPGVTVTFNFAGSSDLVAQIQQGAPADVFASADTKNMDKATGDSLTAAAPVAFASNTLEIAVPPGNPAKIAGLADLARPGVKVVLCAPEVPCGAAAAKVEAAGKIDLKPVSEEQSVTDVLGKVTAQEADAGLVYVTDVKGAGDAVEGVEFPESSSAVNTYPIAALKNSRNATAAAAFVQAVTGDLGQGILAAAGFGKP</sequence>
<evidence type="ECO:0000256" key="12">
    <source>
        <dbReference type="ARBA" id="ARBA00073171"/>
    </source>
</evidence>
<dbReference type="PIRSF" id="PIRSF004846">
    <property type="entry name" value="ModA"/>
    <property type="match status" value="1"/>
</dbReference>
<dbReference type="Proteomes" id="UP000199077">
    <property type="component" value="Chromosome I"/>
</dbReference>
<dbReference type="RefSeq" id="WP_091785838.1">
    <property type="nucleotide sequence ID" value="NZ_LT629711.1"/>
</dbReference>
<evidence type="ECO:0000256" key="4">
    <source>
        <dbReference type="ARBA" id="ARBA00022475"/>
    </source>
</evidence>
<evidence type="ECO:0000256" key="8">
    <source>
        <dbReference type="ARBA" id="ARBA00023136"/>
    </source>
</evidence>
<comment type="function">
    <text evidence="10">Involved in the transport of molybdenum into the cell. Part of the binding-protein-dependent transport system ModABCD.</text>
</comment>
<dbReference type="PANTHER" id="PTHR30632:SF0">
    <property type="entry name" value="SULFATE-BINDING PROTEIN"/>
    <property type="match status" value="1"/>
</dbReference>
<feature type="binding site" evidence="14">
    <location>
        <position position="212"/>
    </location>
    <ligand>
        <name>molybdate</name>
        <dbReference type="ChEBI" id="CHEBI:36264"/>
    </ligand>
</feature>
<comment type="subunit">
    <text evidence="11">The complex is composed of two ATP-binding proteins (ModC), two transmembrane proteins (ModB) and a solute-binding protein (ModA).</text>
</comment>
<dbReference type="GO" id="GO:0005886">
    <property type="term" value="C:plasma membrane"/>
    <property type="evidence" value="ECO:0007669"/>
    <property type="project" value="UniProtKB-SubCell"/>
</dbReference>
<keyword evidence="7 16" id="KW-0732">Signal</keyword>